<dbReference type="Proteomes" id="UP000005801">
    <property type="component" value="Unassembled WGS sequence"/>
</dbReference>
<evidence type="ECO:0000256" key="1">
    <source>
        <dbReference type="ARBA" id="ARBA00008791"/>
    </source>
</evidence>
<dbReference type="PANTHER" id="PTHR46268:SF6">
    <property type="entry name" value="UNIVERSAL STRESS PROTEIN UP12"/>
    <property type="match status" value="1"/>
</dbReference>
<dbReference type="CDD" id="cd00293">
    <property type="entry name" value="USP-like"/>
    <property type="match status" value="2"/>
</dbReference>
<evidence type="ECO:0000259" key="2">
    <source>
        <dbReference type="Pfam" id="PF00582"/>
    </source>
</evidence>
<feature type="domain" description="UspA" evidence="2">
    <location>
        <begin position="11"/>
        <end position="138"/>
    </location>
</feature>
<evidence type="ECO:0000313" key="4">
    <source>
        <dbReference type="Proteomes" id="UP000005801"/>
    </source>
</evidence>
<dbReference type="SUPFAM" id="SSF52402">
    <property type="entry name" value="Adenine nucleotide alpha hydrolases-like"/>
    <property type="match status" value="2"/>
</dbReference>
<reference evidence="3 4" key="1">
    <citation type="submission" date="2007-06" db="EMBL/GenBank/DDBJ databases">
        <authorList>
            <person name="Shimkets L."/>
            <person name="Ferriera S."/>
            <person name="Johnson J."/>
            <person name="Kravitz S."/>
            <person name="Beeson K."/>
            <person name="Sutton G."/>
            <person name="Rogers Y.-H."/>
            <person name="Friedman R."/>
            <person name="Frazier M."/>
            <person name="Venter J.C."/>
        </authorList>
    </citation>
    <scope>NUCLEOTIDE SEQUENCE [LARGE SCALE GENOMIC DNA]</scope>
    <source>
        <strain evidence="3 4">SIR-1</strain>
    </source>
</reference>
<dbReference type="EMBL" id="ABCS01000050">
    <property type="protein sequence ID" value="EDM77184.1"/>
    <property type="molecule type" value="Genomic_DNA"/>
</dbReference>
<dbReference type="AlphaFoldDB" id="A6GA82"/>
<evidence type="ECO:0000313" key="3">
    <source>
        <dbReference type="EMBL" id="EDM77184.1"/>
    </source>
</evidence>
<dbReference type="eggNOG" id="COG0589">
    <property type="taxonomic scope" value="Bacteria"/>
</dbReference>
<dbReference type="STRING" id="391625.PPSIR1_26583"/>
<feature type="domain" description="UspA" evidence="2">
    <location>
        <begin position="150"/>
        <end position="286"/>
    </location>
</feature>
<dbReference type="Gene3D" id="3.40.50.12370">
    <property type="match status" value="1"/>
</dbReference>
<protein>
    <recommendedName>
        <fullName evidence="2">UspA domain-containing protein</fullName>
    </recommendedName>
</protein>
<gene>
    <name evidence="3" type="ORF">PPSIR1_26583</name>
</gene>
<name>A6GA82_9BACT</name>
<dbReference type="PANTHER" id="PTHR46268">
    <property type="entry name" value="STRESS RESPONSE PROTEIN NHAX"/>
    <property type="match status" value="1"/>
</dbReference>
<dbReference type="InterPro" id="IPR006016">
    <property type="entry name" value="UspA"/>
</dbReference>
<comment type="caution">
    <text evidence="3">The sequence shown here is derived from an EMBL/GenBank/DDBJ whole genome shotgun (WGS) entry which is preliminary data.</text>
</comment>
<keyword evidence="4" id="KW-1185">Reference proteome</keyword>
<comment type="similarity">
    <text evidence="1">Belongs to the universal stress protein A family.</text>
</comment>
<dbReference type="Pfam" id="PF00582">
    <property type="entry name" value="Usp"/>
    <property type="match status" value="2"/>
</dbReference>
<sequence>MDMTKRDASWLLGLDLREGAAGPLEFACWLTEALEGVPLHALHIVEADQLGMLASVNRREEAAALAKASAEKALAGRSAELEIVEGGRPEAVLAERAAGQTGMVIGRLAPRGRDAILRLGAVARRLLRRLPCPTIVTPPDLTRDTIGEGPIVLATDGHADSSGAARFATSLARALNRDLLVALVVPVPYGWSTSYVTPESMGQLRADLRAQGQRTLERWASEHGIAQSRGVVLEGLVVDQLRHLAKTEDALMIVTGSRRMGPMERMFVTSVGSELAAAATCPTAVVTPDYGDGHNPNQAKGS</sequence>
<proteinExistence type="inferred from homology"/>
<accession>A6GA82</accession>
<organism evidence="3 4">
    <name type="scientific">Plesiocystis pacifica SIR-1</name>
    <dbReference type="NCBI Taxonomy" id="391625"/>
    <lineage>
        <taxon>Bacteria</taxon>
        <taxon>Pseudomonadati</taxon>
        <taxon>Myxococcota</taxon>
        <taxon>Polyangia</taxon>
        <taxon>Nannocystales</taxon>
        <taxon>Nannocystaceae</taxon>
        <taxon>Plesiocystis</taxon>
    </lineage>
</organism>